<feature type="transmembrane region" description="Helical" evidence="5">
    <location>
        <begin position="246"/>
        <end position="267"/>
    </location>
</feature>
<accession>A0A1X6PKD0</accession>
<dbReference type="PANTHER" id="PTHR11132">
    <property type="entry name" value="SOLUTE CARRIER FAMILY 35"/>
    <property type="match status" value="1"/>
</dbReference>
<evidence type="ECO:0000313" key="8">
    <source>
        <dbReference type="Proteomes" id="UP000218209"/>
    </source>
</evidence>
<keyword evidence="2 5" id="KW-0812">Transmembrane</keyword>
<reference evidence="7 8" key="1">
    <citation type="submission" date="2017-03" db="EMBL/GenBank/DDBJ databases">
        <title>WGS assembly of Porphyra umbilicalis.</title>
        <authorList>
            <person name="Brawley S.H."/>
            <person name="Blouin N.A."/>
            <person name="Ficko-Blean E."/>
            <person name="Wheeler G.L."/>
            <person name="Lohr M."/>
            <person name="Goodson H.V."/>
            <person name="Jenkins J.W."/>
            <person name="Blaby-Haas C.E."/>
            <person name="Helliwell K.E."/>
            <person name="Chan C."/>
            <person name="Marriage T."/>
            <person name="Bhattacharya D."/>
            <person name="Klein A.S."/>
            <person name="Badis Y."/>
            <person name="Brodie J."/>
            <person name="Cao Y."/>
            <person name="Collen J."/>
            <person name="Dittami S.M."/>
            <person name="Gachon C.M."/>
            <person name="Green B.R."/>
            <person name="Karpowicz S."/>
            <person name="Kim J.W."/>
            <person name="Kudahl U."/>
            <person name="Lin S."/>
            <person name="Michel G."/>
            <person name="Mittag M."/>
            <person name="Olson B.J."/>
            <person name="Pangilinan J."/>
            <person name="Peng Y."/>
            <person name="Qiu H."/>
            <person name="Shu S."/>
            <person name="Singer J.T."/>
            <person name="Smith A.G."/>
            <person name="Sprecher B.N."/>
            <person name="Wagner V."/>
            <person name="Wang W."/>
            <person name="Wang Z.-Y."/>
            <person name="Yan J."/>
            <person name="Yarish C."/>
            <person name="Zoeuner-Riek S."/>
            <person name="Zhuang Y."/>
            <person name="Zou Y."/>
            <person name="Lindquist E.A."/>
            <person name="Grimwood J."/>
            <person name="Barry K."/>
            <person name="Rokhsar D.S."/>
            <person name="Schmutz J."/>
            <person name="Stiller J.W."/>
            <person name="Grossman A.R."/>
            <person name="Prochnik S.E."/>
        </authorList>
    </citation>
    <scope>NUCLEOTIDE SEQUENCE [LARGE SCALE GENOMIC DNA]</scope>
    <source>
        <strain evidence="7">4086291</strain>
    </source>
</reference>
<feature type="transmembrane region" description="Helical" evidence="5">
    <location>
        <begin position="60"/>
        <end position="82"/>
    </location>
</feature>
<sequence>MATKTELDGAPSPSATSAVAAATLAKDMSNIFWAVAFYWVISISMVFVNKTLLSSPTGKIDAPFFITWYQCLVTVVVVYAMGQAGVADVPKFELRPQVVRQMVSLSVVFTCMIVFNNLCLKYVEVSFYQVARSLTIVFNVIFDFVVLGQVTSLPAIGCCALVVSGFLLGNDQELRWSMQGVVFGVASSFFVAMNSIMVKKKFRLVDNNSWKMTLYNNVNATFLFLPLIVLSGELNVVATAPNVRTVQFWALMTVSGFLGVAISFATASQINYTSPLTHNVSATAKAAAQTVLALGIYRNPITVLGGVSVAVVLTGSLSYVLVRRAEMRSKAAAEEAERVAAAAEDNVRPLVMNEAPRT</sequence>
<comment type="subcellular location">
    <subcellularLocation>
        <location evidence="1">Membrane</location>
        <topology evidence="1">Multi-pass membrane protein</topology>
    </subcellularLocation>
</comment>
<dbReference type="EMBL" id="KV918765">
    <property type="protein sequence ID" value="OSX81168.1"/>
    <property type="molecule type" value="Genomic_DNA"/>
</dbReference>
<feature type="transmembrane region" description="Helical" evidence="5">
    <location>
        <begin position="303"/>
        <end position="322"/>
    </location>
</feature>
<feature type="domain" description="Sugar phosphate transporter" evidence="6">
    <location>
        <begin position="35"/>
        <end position="319"/>
    </location>
</feature>
<gene>
    <name evidence="7" type="ORF">BU14_0025s0049</name>
</gene>
<feature type="transmembrane region" description="Helical" evidence="5">
    <location>
        <begin position="135"/>
        <end position="168"/>
    </location>
</feature>
<keyword evidence="3 5" id="KW-1133">Transmembrane helix</keyword>
<evidence type="ECO:0000256" key="3">
    <source>
        <dbReference type="ARBA" id="ARBA00022989"/>
    </source>
</evidence>
<dbReference type="Pfam" id="PF03151">
    <property type="entry name" value="TPT"/>
    <property type="match status" value="1"/>
</dbReference>
<evidence type="ECO:0000259" key="6">
    <source>
        <dbReference type="Pfam" id="PF03151"/>
    </source>
</evidence>
<dbReference type="OrthoDB" id="5547497at2759"/>
<keyword evidence="4 5" id="KW-0472">Membrane</keyword>
<organism evidence="7 8">
    <name type="scientific">Porphyra umbilicalis</name>
    <name type="common">Purple laver</name>
    <name type="synonym">Red alga</name>
    <dbReference type="NCBI Taxonomy" id="2786"/>
    <lineage>
        <taxon>Eukaryota</taxon>
        <taxon>Rhodophyta</taxon>
        <taxon>Bangiophyceae</taxon>
        <taxon>Bangiales</taxon>
        <taxon>Bangiaceae</taxon>
        <taxon>Porphyra</taxon>
    </lineage>
</organism>
<evidence type="ECO:0000313" key="7">
    <source>
        <dbReference type="EMBL" id="OSX81168.1"/>
    </source>
</evidence>
<dbReference type="Proteomes" id="UP000218209">
    <property type="component" value="Unassembled WGS sequence"/>
</dbReference>
<dbReference type="GO" id="GO:0016020">
    <property type="term" value="C:membrane"/>
    <property type="evidence" value="ECO:0007669"/>
    <property type="project" value="UniProtKB-SubCell"/>
</dbReference>
<feature type="transmembrane region" description="Helical" evidence="5">
    <location>
        <begin position="174"/>
        <end position="193"/>
    </location>
</feature>
<dbReference type="InterPro" id="IPR004853">
    <property type="entry name" value="Sugar_P_trans_dom"/>
</dbReference>
<name>A0A1X6PKD0_PORUM</name>
<dbReference type="InterPro" id="IPR050186">
    <property type="entry name" value="TPT_transporter"/>
</dbReference>
<feature type="transmembrane region" description="Helical" evidence="5">
    <location>
        <begin position="31"/>
        <end position="48"/>
    </location>
</feature>
<dbReference type="AlphaFoldDB" id="A0A1X6PKD0"/>
<protein>
    <recommendedName>
        <fullName evidence="6">Sugar phosphate transporter domain-containing protein</fullName>
    </recommendedName>
</protein>
<keyword evidence="8" id="KW-1185">Reference proteome</keyword>
<evidence type="ECO:0000256" key="2">
    <source>
        <dbReference type="ARBA" id="ARBA00022692"/>
    </source>
</evidence>
<evidence type="ECO:0000256" key="5">
    <source>
        <dbReference type="SAM" id="Phobius"/>
    </source>
</evidence>
<feature type="transmembrane region" description="Helical" evidence="5">
    <location>
        <begin position="102"/>
        <end position="123"/>
    </location>
</feature>
<evidence type="ECO:0000256" key="4">
    <source>
        <dbReference type="ARBA" id="ARBA00023136"/>
    </source>
</evidence>
<dbReference type="InterPro" id="IPR037185">
    <property type="entry name" value="EmrE-like"/>
</dbReference>
<evidence type="ECO:0000256" key="1">
    <source>
        <dbReference type="ARBA" id="ARBA00004141"/>
    </source>
</evidence>
<proteinExistence type="predicted"/>
<dbReference type="SUPFAM" id="SSF103481">
    <property type="entry name" value="Multidrug resistance efflux transporter EmrE"/>
    <property type="match status" value="1"/>
</dbReference>